<reference evidence="2 3" key="1">
    <citation type="submission" date="2015-08" db="EMBL/GenBank/DDBJ databases">
        <title>Ancestral chromatin configuration constrains chromatin evolution on differentiating sex chromosomes in Drosophila.</title>
        <authorList>
            <person name="Zhou Q."/>
            <person name="Bachtrog D."/>
        </authorList>
    </citation>
    <scope>NUCLEOTIDE SEQUENCE [LARGE SCALE GENOMIC DNA]</scope>
    <source>
        <tissue evidence="2">Whole larvae</tissue>
    </source>
</reference>
<accession>A0A0M4EG06</accession>
<gene>
    <name evidence="2" type="ORF">Dbus_chr2Rg1967</name>
</gene>
<proteinExistence type="predicted"/>
<organism evidence="2 3">
    <name type="scientific">Drosophila busckii</name>
    <name type="common">Fruit fly</name>
    <dbReference type="NCBI Taxonomy" id="30019"/>
    <lineage>
        <taxon>Eukaryota</taxon>
        <taxon>Metazoa</taxon>
        <taxon>Ecdysozoa</taxon>
        <taxon>Arthropoda</taxon>
        <taxon>Hexapoda</taxon>
        <taxon>Insecta</taxon>
        <taxon>Pterygota</taxon>
        <taxon>Neoptera</taxon>
        <taxon>Endopterygota</taxon>
        <taxon>Diptera</taxon>
        <taxon>Brachycera</taxon>
        <taxon>Muscomorpha</taxon>
        <taxon>Ephydroidea</taxon>
        <taxon>Drosophilidae</taxon>
        <taxon>Drosophila</taxon>
    </lineage>
</organism>
<protein>
    <submittedName>
        <fullName evidence="2">Pen-2</fullName>
    </submittedName>
</protein>
<name>A0A0M4EG06_DROBS</name>
<evidence type="ECO:0000313" key="3">
    <source>
        <dbReference type="Proteomes" id="UP000494163"/>
    </source>
</evidence>
<dbReference type="EMBL" id="CP012524">
    <property type="protein sequence ID" value="ALC42388.1"/>
    <property type="molecule type" value="Genomic_DNA"/>
</dbReference>
<keyword evidence="1" id="KW-0732">Signal</keyword>
<evidence type="ECO:0000313" key="2">
    <source>
        <dbReference type="EMBL" id="ALC42388.1"/>
    </source>
</evidence>
<sequence length="127" mass="12535">MGAACTTGFLMGSAAAAAACGPRGCGCDASGLFTVCRRLAASLLSLRAAAAGATAMVRRALDAAFASRAAAAPSVLSTGAGCKVSRRLLVFLGLPVAAGDALPPSDARKRFTSTLRLLSVTGMFGNP</sequence>
<keyword evidence="3" id="KW-1185">Reference proteome</keyword>
<evidence type="ECO:0000256" key="1">
    <source>
        <dbReference type="SAM" id="SignalP"/>
    </source>
</evidence>
<dbReference type="AlphaFoldDB" id="A0A0M4EG06"/>
<dbReference type="Proteomes" id="UP000494163">
    <property type="component" value="Chromosome 2R"/>
</dbReference>
<feature type="chain" id="PRO_5005793497" evidence="1">
    <location>
        <begin position="19"/>
        <end position="127"/>
    </location>
</feature>
<feature type="signal peptide" evidence="1">
    <location>
        <begin position="1"/>
        <end position="18"/>
    </location>
</feature>